<feature type="domain" description="DUF1648" evidence="2">
    <location>
        <begin position="17"/>
        <end position="62"/>
    </location>
</feature>
<feature type="transmembrane region" description="Helical" evidence="1">
    <location>
        <begin position="167"/>
        <end position="186"/>
    </location>
</feature>
<dbReference type="PANTHER" id="PTHR37810">
    <property type="entry name" value="IMMUNITY PROTEIN SDPI"/>
    <property type="match status" value="1"/>
</dbReference>
<dbReference type="EMBL" id="JAEQNB010000001">
    <property type="protein sequence ID" value="MBL0385718.1"/>
    <property type="molecule type" value="Genomic_DNA"/>
</dbReference>
<reference evidence="3 4" key="1">
    <citation type="submission" date="2021-01" db="EMBL/GenBank/DDBJ databases">
        <title>Tumebacillus sp. strain ITR2 16S ribosomal RNA gene Genome sequencing and assembly.</title>
        <authorList>
            <person name="Kang M."/>
        </authorList>
    </citation>
    <scope>NUCLEOTIDE SEQUENCE [LARGE SCALE GENOMIC DNA]</scope>
    <source>
        <strain evidence="3 4">ITR2</strain>
    </source>
</reference>
<comment type="caution">
    <text evidence="3">The sequence shown here is derived from an EMBL/GenBank/DDBJ whole genome shotgun (WGS) entry which is preliminary data.</text>
</comment>
<proteinExistence type="predicted"/>
<dbReference type="PANTHER" id="PTHR37810:SF5">
    <property type="entry name" value="IMMUNITY PROTEIN SDPI"/>
    <property type="match status" value="1"/>
</dbReference>
<gene>
    <name evidence="3" type="ORF">JJB07_03555</name>
</gene>
<dbReference type="Pfam" id="PF07853">
    <property type="entry name" value="DUF1648"/>
    <property type="match status" value="1"/>
</dbReference>
<feature type="transmembrane region" description="Helical" evidence="1">
    <location>
        <begin position="52"/>
        <end position="72"/>
    </location>
</feature>
<feature type="transmembrane region" description="Helical" evidence="1">
    <location>
        <begin position="92"/>
        <end position="113"/>
    </location>
</feature>
<name>A0ABS1J607_9BACL</name>
<keyword evidence="1" id="KW-0472">Membrane</keyword>
<evidence type="ECO:0000256" key="1">
    <source>
        <dbReference type="SAM" id="Phobius"/>
    </source>
</evidence>
<keyword evidence="1" id="KW-1133">Transmembrane helix</keyword>
<keyword evidence="1" id="KW-0812">Transmembrane</keyword>
<feature type="transmembrane region" description="Helical" evidence="1">
    <location>
        <begin position="12"/>
        <end position="32"/>
    </location>
</feature>
<organism evidence="3 4">
    <name type="scientific">Tumebacillus amylolyticus</name>
    <dbReference type="NCBI Taxonomy" id="2801339"/>
    <lineage>
        <taxon>Bacteria</taxon>
        <taxon>Bacillati</taxon>
        <taxon>Bacillota</taxon>
        <taxon>Bacilli</taxon>
        <taxon>Bacillales</taxon>
        <taxon>Alicyclobacillaceae</taxon>
        <taxon>Tumebacillus</taxon>
    </lineage>
</organism>
<evidence type="ECO:0000259" key="2">
    <source>
        <dbReference type="Pfam" id="PF07853"/>
    </source>
</evidence>
<sequence>MKSKIKWGWRDLLLAVIGLLPIVYFALVYGSLPDSMATHFGLGGDANGWESKGTFLGVSVLLTLGVPLFMKVTRRIDPRSENYDKFDHVYEIFRMAMTLFLSAVVTVVVFYNLGYDFNMQMFAMIGLGLFLILTGNYMGQVRYNYFVGIKTPWTLANEDVWKRTHRANGPLIVITGLVALVCAFLPGDVAAWVFGVVFAGSMLVFPFLYSYLAWKKLMTEGK</sequence>
<dbReference type="InterPro" id="IPR012867">
    <property type="entry name" value="DUF1648"/>
</dbReference>
<dbReference type="PIRSF" id="PIRSF038959">
    <property type="entry name" value="SdpI"/>
    <property type="match status" value="1"/>
</dbReference>
<evidence type="ECO:0000313" key="4">
    <source>
        <dbReference type="Proteomes" id="UP000602284"/>
    </source>
</evidence>
<dbReference type="Proteomes" id="UP000602284">
    <property type="component" value="Unassembled WGS sequence"/>
</dbReference>
<keyword evidence="4" id="KW-1185">Reference proteome</keyword>
<evidence type="ECO:0000313" key="3">
    <source>
        <dbReference type="EMBL" id="MBL0385718.1"/>
    </source>
</evidence>
<protein>
    <submittedName>
        <fullName evidence="3">SdpI family protein</fullName>
    </submittedName>
</protein>
<dbReference type="RefSeq" id="WP_201631177.1">
    <property type="nucleotide sequence ID" value="NZ_JAEQNB010000001.1"/>
</dbReference>
<accession>A0ABS1J607</accession>
<dbReference type="Pfam" id="PF13630">
    <property type="entry name" value="SdpI"/>
    <property type="match status" value="1"/>
</dbReference>
<feature type="transmembrane region" description="Helical" evidence="1">
    <location>
        <begin position="192"/>
        <end position="214"/>
    </location>
</feature>
<feature type="transmembrane region" description="Helical" evidence="1">
    <location>
        <begin position="119"/>
        <end position="138"/>
    </location>
</feature>
<dbReference type="InterPro" id="IPR026272">
    <property type="entry name" value="SdpI"/>
</dbReference>
<dbReference type="InterPro" id="IPR025962">
    <property type="entry name" value="SdpI/YhfL"/>
</dbReference>